<reference evidence="9" key="1">
    <citation type="submission" date="2021-03" db="EMBL/GenBank/DDBJ databases">
        <title>Complete Genome of Pseudoalteromonas xiamenensis STKMTI.2, a new potential marine bacterium producing anti-Vibrio compounds.</title>
        <authorList>
            <person name="Handayani D.P."/>
            <person name="Isnansetyo A."/>
            <person name="Istiqomah I."/>
            <person name="Jumina J."/>
        </authorList>
    </citation>
    <scope>NUCLEOTIDE SEQUENCE</scope>
    <source>
        <strain evidence="9">STKMTI.2</strain>
    </source>
</reference>
<dbReference type="PANTHER" id="PTHR38766:SF1">
    <property type="entry name" value="FLAGELLAR PROTEIN FLIO"/>
    <property type="match status" value="1"/>
</dbReference>
<name>A0A975DG63_9GAMM</name>
<dbReference type="AlphaFoldDB" id="A0A975DG63"/>
<feature type="signal peptide" evidence="8">
    <location>
        <begin position="1"/>
        <end position="17"/>
    </location>
</feature>
<keyword evidence="10" id="KW-1185">Reference proteome</keyword>
<keyword evidence="3 7" id="KW-1133">Transmembrane helix</keyword>
<dbReference type="GO" id="GO:0005886">
    <property type="term" value="C:plasma membrane"/>
    <property type="evidence" value="ECO:0007669"/>
    <property type="project" value="UniProtKB-SubCell"/>
</dbReference>
<evidence type="ECO:0000313" key="10">
    <source>
        <dbReference type="Proteomes" id="UP000664904"/>
    </source>
</evidence>
<evidence type="ECO:0000256" key="8">
    <source>
        <dbReference type="SAM" id="SignalP"/>
    </source>
</evidence>
<dbReference type="Pfam" id="PF04347">
    <property type="entry name" value="FliO"/>
    <property type="match status" value="1"/>
</dbReference>
<accession>A0A975DG63</accession>
<keyword evidence="9" id="KW-0966">Cell projection</keyword>
<keyword evidence="5 7" id="KW-0975">Bacterial flagellum</keyword>
<keyword evidence="8" id="KW-0732">Signal</keyword>
<dbReference type="RefSeq" id="WP_208842712.1">
    <property type="nucleotide sequence ID" value="NZ_CP072133.1"/>
</dbReference>
<evidence type="ECO:0000256" key="1">
    <source>
        <dbReference type="ARBA" id="ARBA00022475"/>
    </source>
</evidence>
<dbReference type="Proteomes" id="UP000664904">
    <property type="component" value="Chromosome"/>
</dbReference>
<keyword evidence="1 7" id="KW-1003">Cell membrane</keyword>
<protein>
    <recommendedName>
        <fullName evidence="7">Flagellar protein</fullName>
    </recommendedName>
</protein>
<evidence type="ECO:0000256" key="3">
    <source>
        <dbReference type="ARBA" id="ARBA00022989"/>
    </source>
</evidence>
<keyword evidence="2 7" id="KW-0812">Transmembrane</keyword>
<dbReference type="KEGG" id="pxi:J5O05_14610"/>
<sequence length="126" mass="13971">MSVLFLVLLGFSGFAFAANPADAQNVMTMMTSLLGVVIVILLLAWLVKKLNPQLGASEHFKVVRSMPLGTKERLMIIELDDKQHLLGVTPNSINYLYQLEKPLPQAEMPMMAKGISELLKTSKKNE</sequence>
<evidence type="ECO:0000256" key="2">
    <source>
        <dbReference type="ARBA" id="ARBA00022692"/>
    </source>
</evidence>
<organism evidence="9 10">
    <name type="scientific">Pseudoalteromonas xiamenensis</name>
    <dbReference type="NCBI Taxonomy" id="882626"/>
    <lineage>
        <taxon>Bacteria</taxon>
        <taxon>Pseudomonadati</taxon>
        <taxon>Pseudomonadota</taxon>
        <taxon>Gammaproteobacteria</taxon>
        <taxon>Alteromonadales</taxon>
        <taxon>Pseudoalteromonadaceae</taxon>
        <taxon>Pseudoalteromonas</taxon>
    </lineage>
</organism>
<evidence type="ECO:0000256" key="5">
    <source>
        <dbReference type="ARBA" id="ARBA00023143"/>
    </source>
</evidence>
<keyword evidence="4 7" id="KW-0472">Membrane</keyword>
<evidence type="ECO:0000256" key="7">
    <source>
        <dbReference type="RuleBase" id="RU362064"/>
    </source>
</evidence>
<keyword evidence="9" id="KW-0969">Cilium</keyword>
<dbReference type="InterPro" id="IPR022781">
    <property type="entry name" value="Flagellar_biosynth_FliO"/>
</dbReference>
<keyword evidence="9" id="KW-0282">Flagellum</keyword>
<dbReference type="GO" id="GO:0044781">
    <property type="term" value="P:bacterial-type flagellum organization"/>
    <property type="evidence" value="ECO:0007669"/>
    <property type="project" value="UniProtKB-UniRule"/>
</dbReference>
<feature type="transmembrane region" description="Helical" evidence="7">
    <location>
        <begin position="27"/>
        <end position="47"/>
    </location>
</feature>
<dbReference type="PANTHER" id="PTHR38766">
    <property type="entry name" value="FLAGELLAR PROTEIN FLIO"/>
    <property type="match status" value="1"/>
</dbReference>
<evidence type="ECO:0000256" key="6">
    <source>
        <dbReference type="ARBA" id="ARBA00037937"/>
    </source>
</evidence>
<evidence type="ECO:0000256" key="4">
    <source>
        <dbReference type="ARBA" id="ARBA00023136"/>
    </source>
</evidence>
<dbReference type="EMBL" id="CP072133">
    <property type="protein sequence ID" value="QTH71070.1"/>
    <property type="molecule type" value="Genomic_DNA"/>
</dbReference>
<dbReference type="NCBIfam" id="TIGR03500">
    <property type="entry name" value="FliO_TIGR"/>
    <property type="match status" value="1"/>
</dbReference>
<comment type="similarity">
    <text evidence="6 7">Belongs to the FliO/MopB family.</text>
</comment>
<dbReference type="InterPro" id="IPR052205">
    <property type="entry name" value="FliO/MopB"/>
</dbReference>
<dbReference type="GO" id="GO:0009425">
    <property type="term" value="C:bacterial-type flagellum basal body"/>
    <property type="evidence" value="ECO:0007669"/>
    <property type="project" value="UniProtKB-SubCell"/>
</dbReference>
<proteinExistence type="inferred from homology"/>
<feature type="chain" id="PRO_5037961448" description="Flagellar protein" evidence="8">
    <location>
        <begin position="18"/>
        <end position="126"/>
    </location>
</feature>
<comment type="subcellular location">
    <subcellularLocation>
        <location evidence="7">Cell membrane</location>
    </subcellularLocation>
    <subcellularLocation>
        <location evidence="7">Bacterial flagellum basal body</location>
    </subcellularLocation>
</comment>
<gene>
    <name evidence="9" type="primary">fliO</name>
    <name evidence="9" type="ORF">J5O05_14610</name>
</gene>
<evidence type="ECO:0000313" key="9">
    <source>
        <dbReference type="EMBL" id="QTH71070.1"/>
    </source>
</evidence>